<reference evidence="2" key="1">
    <citation type="submission" date="2016-10" db="EMBL/GenBank/DDBJ databases">
        <title>CRISPR-Cas defence system in Roseofilum reptotaenium: evidence of a bacteriophage-cyanobacterium arms race in the coral black band disease.</title>
        <authorList>
            <person name="Buerger P."/>
            <person name="Wood-Charlson E.M."/>
            <person name="Weynberg K.D."/>
            <person name="Willis B."/>
            <person name="Van Oppen M.J."/>
        </authorList>
    </citation>
    <scope>NUCLEOTIDE SEQUENCE [LARGE SCALE GENOMIC DNA]</scope>
    <source>
        <strain evidence="2">AO1-A</strain>
    </source>
</reference>
<evidence type="ECO:0000256" key="1">
    <source>
        <dbReference type="SAM" id="SignalP"/>
    </source>
</evidence>
<dbReference type="Pfam" id="PF08857">
    <property type="entry name" value="ParBc_2"/>
    <property type="match status" value="1"/>
</dbReference>
<dbReference type="Proteomes" id="UP000183940">
    <property type="component" value="Unassembled WGS sequence"/>
</dbReference>
<evidence type="ECO:0000313" key="3">
    <source>
        <dbReference type="Proteomes" id="UP000183940"/>
    </source>
</evidence>
<dbReference type="EMBL" id="MLAW01000002">
    <property type="protein sequence ID" value="OJJ27231.1"/>
    <property type="molecule type" value="Genomic_DNA"/>
</dbReference>
<dbReference type="AlphaFoldDB" id="A0A1L9QX10"/>
<evidence type="ECO:0000313" key="2">
    <source>
        <dbReference type="EMBL" id="OJJ27231.1"/>
    </source>
</evidence>
<keyword evidence="1" id="KW-0732">Signal</keyword>
<protein>
    <recommendedName>
        <fullName evidence="4">Chromosome partitioning protein ParB</fullName>
    </recommendedName>
</protein>
<feature type="chain" id="PRO_5013222460" description="Chromosome partitioning protein ParB" evidence="1">
    <location>
        <begin position="27"/>
        <end position="264"/>
    </location>
</feature>
<keyword evidence="3" id="KW-1185">Reference proteome</keyword>
<feature type="signal peptide" evidence="1">
    <location>
        <begin position="1"/>
        <end position="26"/>
    </location>
</feature>
<dbReference type="InterPro" id="IPR036086">
    <property type="entry name" value="ParB/Sulfiredoxin_sf"/>
</dbReference>
<dbReference type="Gene3D" id="3.90.1530.10">
    <property type="entry name" value="Conserved hypothetical protein from pyrococcus furiosus pfu- 392566-001, ParB domain"/>
    <property type="match status" value="1"/>
</dbReference>
<dbReference type="InterPro" id="IPR014956">
    <property type="entry name" value="ParBc_2"/>
</dbReference>
<dbReference type="SUPFAM" id="SSF110849">
    <property type="entry name" value="ParB/Sulfiredoxin"/>
    <property type="match status" value="1"/>
</dbReference>
<comment type="caution">
    <text evidence="2">The sequence shown here is derived from an EMBL/GenBank/DDBJ whole genome shotgun (WGS) entry which is preliminary data.</text>
</comment>
<dbReference type="CDD" id="cd16390">
    <property type="entry name" value="ParB_N_Srx_like"/>
    <property type="match status" value="1"/>
</dbReference>
<evidence type="ECO:0008006" key="4">
    <source>
        <dbReference type="Google" id="ProtNLM"/>
    </source>
</evidence>
<sequence length="264" mass="30089">MQKFWLFCLTLVVLGLSIVLPPSADARIPPCPSRPPQLRTTLECQIAIADLHPTQPVVGKYQVQYQVAVLKVIDRGESSEYATVENYVNQRKVPVVLGPGNQFYMVDSHHTMSSIWEYYQGDPDIRVNIEIIQDWRNKPDFWSAMKTNNYTYLGTPGNTISPEDLPRNLGKLKNDPYRAAVGMALNWGFFERPKGEKIFFYQFKLADCLKEFGLTLPEEINRFHIYQTLAMIHDPEYSYGNSSVCTIPPPQALSLEGIAAKLQR</sequence>
<organism evidence="2 3">
    <name type="scientific">Roseofilum reptotaenium AO1-A</name>
    <dbReference type="NCBI Taxonomy" id="1925591"/>
    <lineage>
        <taxon>Bacteria</taxon>
        <taxon>Bacillati</taxon>
        <taxon>Cyanobacteriota</taxon>
        <taxon>Cyanophyceae</taxon>
        <taxon>Desertifilales</taxon>
        <taxon>Desertifilaceae</taxon>
        <taxon>Roseofilum</taxon>
    </lineage>
</organism>
<accession>A0A1L9QX10</accession>
<gene>
    <name evidence="2" type="ORF">BI308_01720</name>
</gene>
<proteinExistence type="predicted"/>
<name>A0A1L9QX10_9CYAN</name>